<dbReference type="SMART" id="SM01323">
    <property type="entry name" value="YajC"/>
    <property type="match status" value="1"/>
</dbReference>
<keyword evidence="5" id="KW-0812">Transmembrane</keyword>
<keyword evidence="4" id="KW-1003">Cell membrane</keyword>
<dbReference type="GO" id="GO:0015031">
    <property type="term" value="P:protein transport"/>
    <property type="evidence" value="ECO:0007669"/>
    <property type="project" value="UniProtKB-KW"/>
</dbReference>
<evidence type="ECO:0000256" key="9">
    <source>
        <dbReference type="ARBA" id="ARBA00023136"/>
    </source>
</evidence>
<dbReference type="GO" id="GO:0005886">
    <property type="term" value="C:plasma membrane"/>
    <property type="evidence" value="ECO:0007669"/>
    <property type="project" value="UniProtKB-SubCell"/>
</dbReference>
<keyword evidence="9" id="KW-0472">Membrane</keyword>
<evidence type="ECO:0000256" key="3">
    <source>
        <dbReference type="ARBA" id="ARBA00022448"/>
    </source>
</evidence>
<sequence length="118" mass="13095">MLNVSPIVKSFALEEAAANNGGGAWSIILMVLVYALVIGALWFFMMRPQSKKRKKEEKMRKNLQVGDDITTIGGIMGKVISIKEETDSLVIETGVDRSKVRVKRWAVASCDTIHDDVE</sequence>
<dbReference type="NCBIfam" id="TIGR00739">
    <property type="entry name" value="yajC"/>
    <property type="match status" value="1"/>
</dbReference>
<dbReference type="AlphaFoldDB" id="A0A412RDE9"/>
<keyword evidence="7" id="KW-1133">Transmembrane helix</keyword>
<proteinExistence type="inferred from homology"/>
<comment type="caution">
    <text evidence="10">The sequence shown here is derived from an EMBL/GenBank/DDBJ whole genome shotgun (WGS) entry which is preliminary data.</text>
</comment>
<dbReference type="EMBL" id="QRTC01000003">
    <property type="protein sequence ID" value="RGQ44164.1"/>
    <property type="molecule type" value="Genomic_DNA"/>
</dbReference>
<reference evidence="10 11" key="1">
    <citation type="submission" date="2018-08" db="EMBL/GenBank/DDBJ databases">
        <title>A genome reference for cultivated species of the human gut microbiota.</title>
        <authorList>
            <person name="Zou Y."/>
            <person name="Xue W."/>
            <person name="Luo G."/>
        </authorList>
    </citation>
    <scope>NUCLEOTIDE SEQUENCE [LARGE SCALE GENOMIC DNA]</scope>
    <source>
        <strain evidence="10 11">AF28-26</strain>
    </source>
</reference>
<evidence type="ECO:0000313" key="10">
    <source>
        <dbReference type="EMBL" id="RGQ44164.1"/>
    </source>
</evidence>
<accession>A0A412RDE9</accession>
<evidence type="ECO:0000256" key="2">
    <source>
        <dbReference type="ARBA" id="ARBA00006742"/>
    </source>
</evidence>
<dbReference type="PRINTS" id="PR01853">
    <property type="entry name" value="YAJCTRNLCASE"/>
</dbReference>
<dbReference type="Pfam" id="PF02699">
    <property type="entry name" value="YajC"/>
    <property type="match status" value="1"/>
</dbReference>
<evidence type="ECO:0000256" key="1">
    <source>
        <dbReference type="ARBA" id="ARBA00004162"/>
    </source>
</evidence>
<comment type="similarity">
    <text evidence="2">Belongs to the YajC family.</text>
</comment>
<keyword evidence="3" id="KW-0813">Transport</keyword>
<evidence type="ECO:0000256" key="7">
    <source>
        <dbReference type="ARBA" id="ARBA00022989"/>
    </source>
</evidence>
<evidence type="ECO:0000256" key="8">
    <source>
        <dbReference type="ARBA" id="ARBA00023010"/>
    </source>
</evidence>
<name>A0A412RDE9_9FIRM</name>
<dbReference type="PANTHER" id="PTHR33909:SF1">
    <property type="entry name" value="SEC TRANSLOCON ACCESSORY COMPLEX SUBUNIT YAJC"/>
    <property type="match status" value="1"/>
</dbReference>
<dbReference type="PANTHER" id="PTHR33909">
    <property type="entry name" value="SEC TRANSLOCON ACCESSORY COMPLEX SUBUNIT YAJC"/>
    <property type="match status" value="1"/>
</dbReference>
<evidence type="ECO:0000256" key="4">
    <source>
        <dbReference type="ARBA" id="ARBA00022475"/>
    </source>
</evidence>
<dbReference type="InterPro" id="IPR003849">
    <property type="entry name" value="Preprotein_translocase_YajC"/>
</dbReference>
<evidence type="ECO:0000313" key="11">
    <source>
        <dbReference type="Proteomes" id="UP000284751"/>
    </source>
</evidence>
<protein>
    <submittedName>
        <fullName evidence="10">Preprotein translocase subunit YajC</fullName>
    </submittedName>
</protein>
<dbReference type="Proteomes" id="UP000284751">
    <property type="component" value="Unassembled WGS sequence"/>
</dbReference>
<comment type="subcellular location">
    <subcellularLocation>
        <location evidence="1">Cell membrane</location>
        <topology evidence="1">Single-pass membrane protein</topology>
    </subcellularLocation>
</comment>
<organism evidence="10 11">
    <name type="scientific">[Clostridium] leptum</name>
    <dbReference type="NCBI Taxonomy" id="1535"/>
    <lineage>
        <taxon>Bacteria</taxon>
        <taxon>Bacillati</taxon>
        <taxon>Bacillota</taxon>
        <taxon>Clostridia</taxon>
        <taxon>Eubacteriales</taxon>
        <taxon>Oscillospiraceae</taxon>
        <taxon>Oscillospiraceae incertae sedis</taxon>
    </lineage>
</organism>
<keyword evidence="6" id="KW-0653">Protein transport</keyword>
<evidence type="ECO:0000256" key="6">
    <source>
        <dbReference type="ARBA" id="ARBA00022927"/>
    </source>
</evidence>
<keyword evidence="8" id="KW-0811">Translocation</keyword>
<gene>
    <name evidence="10" type="primary">yajC</name>
    <name evidence="10" type="ORF">DWY99_01750</name>
</gene>
<evidence type="ECO:0000256" key="5">
    <source>
        <dbReference type="ARBA" id="ARBA00022692"/>
    </source>
</evidence>